<reference evidence="1" key="1">
    <citation type="submission" date="2014-07" db="EMBL/GenBank/DDBJ databases">
        <title>Identification of a novel salt tolerance gene in wild soybean by whole-genome sequencing.</title>
        <authorList>
            <person name="Lam H.-M."/>
            <person name="Qi X."/>
            <person name="Li M.-W."/>
            <person name="Liu X."/>
            <person name="Xie M."/>
            <person name="Ni M."/>
            <person name="Xu X."/>
        </authorList>
    </citation>
    <scope>NUCLEOTIDE SEQUENCE [LARGE SCALE GENOMIC DNA]</scope>
    <source>
        <tissue evidence="1">Root</tissue>
    </source>
</reference>
<evidence type="ECO:0000313" key="1">
    <source>
        <dbReference type="EMBL" id="KHN23770.1"/>
    </source>
</evidence>
<protein>
    <submittedName>
        <fullName evidence="1">Uncharacterized protein</fullName>
    </submittedName>
</protein>
<dbReference type="EMBL" id="KN655977">
    <property type="protein sequence ID" value="KHN23770.1"/>
    <property type="molecule type" value="Genomic_DNA"/>
</dbReference>
<sequence>MADEHQQRVTLEDYSSSSMPQFFTSIASPEVQAHNINYPHSLIHLIQGNLFQGLPNEDPYAHLATFIEICNTVKIAGVPDKAIRLSLFSFSL</sequence>
<gene>
    <name evidence="1" type="ORF">glysoja_046012</name>
</gene>
<dbReference type="AlphaFoldDB" id="A0A0B2QQX8"/>
<dbReference type="Proteomes" id="UP000053555">
    <property type="component" value="Unassembled WGS sequence"/>
</dbReference>
<accession>A0A0B2QQX8</accession>
<proteinExistence type="predicted"/>
<organism evidence="1">
    <name type="scientific">Glycine soja</name>
    <name type="common">Wild soybean</name>
    <dbReference type="NCBI Taxonomy" id="3848"/>
    <lineage>
        <taxon>Eukaryota</taxon>
        <taxon>Viridiplantae</taxon>
        <taxon>Streptophyta</taxon>
        <taxon>Embryophyta</taxon>
        <taxon>Tracheophyta</taxon>
        <taxon>Spermatophyta</taxon>
        <taxon>Magnoliopsida</taxon>
        <taxon>eudicotyledons</taxon>
        <taxon>Gunneridae</taxon>
        <taxon>Pentapetalae</taxon>
        <taxon>rosids</taxon>
        <taxon>fabids</taxon>
        <taxon>Fabales</taxon>
        <taxon>Fabaceae</taxon>
        <taxon>Papilionoideae</taxon>
        <taxon>50 kb inversion clade</taxon>
        <taxon>NPAAA clade</taxon>
        <taxon>indigoferoid/millettioid clade</taxon>
        <taxon>Phaseoleae</taxon>
        <taxon>Glycine</taxon>
        <taxon>Glycine subgen. Soja</taxon>
    </lineage>
</organism>
<feature type="non-terminal residue" evidence="1">
    <location>
        <position position="92"/>
    </location>
</feature>
<name>A0A0B2QQX8_GLYSO</name>